<dbReference type="Gene3D" id="1.10.357.10">
    <property type="entry name" value="Tetracycline Repressor, domain 2"/>
    <property type="match status" value="1"/>
</dbReference>
<evidence type="ECO:0000313" key="4">
    <source>
        <dbReference type="EMBL" id="GGD90710.1"/>
    </source>
</evidence>
<name>A0A916ZE96_9BACL</name>
<gene>
    <name evidence="4" type="ORF">GCM10010911_56730</name>
</gene>
<dbReference type="PROSITE" id="PS01081">
    <property type="entry name" value="HTH_TETR_1"/>
    <property type="match status" value="1"/>
</dbReference>
<evidence type="ECO:0000313" key="5">
    <source>
        <dbReference type="Proteomes" id="UP000612456"/>
    </source>
</evidence>
<dbReference type="PANTHER" id="PTHR43479:SF11">
    <property type="entry name" value="ACREF_ENVCD OPERON REPRESSOR-RELATED"/>
    <property type="match status" value="1"/>
</dbReference>
<dbReference type="InterPro" id="IPR009057">
    <property type="entry name" value="Homeodomain-like_sf"/>
</dbReference>
<dbReference type="GO" id="GO:0003677">
    <property type="term" value="F:DNA binding"/>
    <property type="evidence" value="ECO:0007669"/>
    <property type="project" value="UniProtKB-UniRule"/>
</dbReference>
<dbReference type="PRINTS" id="PR00455">
    <property type="entry name" value="HTHTETR"/>
</dbReference>
<dbReference type="Pfam" id="PF00440">
    <property type="entry name" value="TetR_N"/>
    <property type="match status" value="1"/>
</dbReference>
<dbReference type="Proteomes" id="UP000612456">
    <property type="component" value="Unassembled WGS sequence"/>
</dbReference>
<dbReference type="SUPFAM" id="SSF46689">
    <property type="entry name" value="Homeodomain-like"/>
    <property type="match status" value="1"/>
</dbReference>
<dbReference type="AlphaFoldDB" id="A0A916ZE96"/>
<keyword evidence="5" id="KW-1185">Reference proteome</keyword>
<dbReference type="InterPro" id="IPR023772">
    <property type="entry name" value="DNA-bd_HTH_TetR-type_CS"/>
</dbReference>
<organism evidence="4 5">
    <name type="scientific">Paenibacillus nasutitermitis</name>
    <dbReference type="NCBI Taxonomy" id="1652958"/>
    <lineage>
        <taxon>Bacteria</taxon>
        <taxon>Bacillati</taxon>
        <taxon>Bacillota</taxon>
        <taxon>Bacilli</taxon>
        <taxon>Bacillales</taxon>
        <taxon>Paenibacillaceae</taxon>
        <taxon>Paenibacillus</taxon>
    </lineage>
</organism>
<reference evidence="4" key="2">
    <citation type="submission" date="2020-09" db="EMBL/GenBank/DDBJ databases">
        <authorList>
            <person name="Sun Q."/>
            <person name="Zhou Y."/>
        </authorList>
    </citation>
    <scope>NUCLEOTIDE SEQUENCE</scope>
    <source>
        <strain evidence="4">CGMCC 1.15178</strain>
    </source>
</reference>
<sequence>MQVLKDEMKKNILRSALREFNRLGYRDASMRQIADTAGITPGNIYRYFASKEKMLHELLQPTYEQFVGYMLEIKQDLEDVSAMEPDNSLAFLHKIQSTIVRLFNQSSLELSVLMNKSEGSPYENVKQELTTVTYSILEKAFHTFQNGTARLQDEENQSAHMIASTIVEGMCIILREYEDGDTIERLVDELVRIYFTGIGDRINRS</sequence>
<evidence type="ECO:0000256" key="1">
    <source>
        <dbReference type="ARBA" id="ARBA00023125"/>
    </source>
</evidence>
<proteinExistence type="predicted"/>
<dbReference type="PANTHER" id="PTHR43479">
    <property type="entry name" value="ACREF/ENVCD OPERON REPRESSOR-RELATED"/>
    <property type="match status" value="1"/>
</dbReference>
<evidence type="ECO:0000259" key="3">
    <source>
        <dbReference type="PROSITE" id="PS50977"/>
    </source>
</evidence>
<protein>
    <recommendedName>
        <fullName evidence="3">HTH tetR-type domain-containing protein</fullName>
    </recommendedName>
</protein>
<accession>A0A916ZE96</accession>
<keyword evidence="1 2" id="KW-0238">DNA-binding</keyword>
<feature type="domain" description="HTH tetR-type" evidence="3">
    <location>
        <begin position="6"/>
        <end position="66"/>
    </location>
</feature>
<reference evidence="4" key="1">
    <citation type="journal article" date="2014" name="Int. J. Syst. Evol. Microbiol.">
        <title>Complete genome sequence of Corynebacterium casei LMG S-19264T (=DSM 44701T), isolated from a smear-ripened cheese.</title>
        <authorList>
            <consortium name="US DOE Joint Genome Institute (JGI-PGF)"/>
            <person name="Walter F."/>
            <person name="Albersmeier A."/>
            <person name="Kalinowski J."/>
            <person name="Ruckert C."/>
        </authorList>
    </citation>
    <scope>NUCLEOTIDE SEQUENCE</scope>
    <source>
        <strain evidence="4">CGMCC 1.15178</strain>
    </source>
</reference>
<feature type="DNA-binding region" description="H-T-H motif" evidence="2">
    <location>
        <begin position="29"/>
        <end position="48"/>
    </location>
</feature>
<comment type="caution">
    <text evidence="4">The sequence shown here is derived from an EMBL/GenBank/DDBJ whole genome shotgun (WGS) entry which is preliminary data.</text>
</comment>
<dbReference type="InterPro" id="IPR050624">
    <property type="entry name" value="HTH-type_Tx_Regulator"/>
</dbReference>
<dbReference type="EMBL" id="BMHP01000005">
    <property type="protein sequence ID" value="GGD90710.1"/>
    <property type="molecule type" value="Genomic_DNA"/>
</dbReference>
<dbReference type="PROSITE" id="PS50977">
    <property type="entry name" value="HTH_TETR_2"/>
    <property type="match status" value="1"/>
</dbReference>
<evidence type="ECO:0000256" key="2">
    <source>
        <dbReference type="PROSITE-ProRule" id="PRU00335"/>
    </source>
</evidence>
<dbReference type="InterPro" id="IPR001647">
    <property type="entry name" value="HTH_TetR"/>
</dbReference>